<sequence length="46" mass="5182">MCLIKLHNSCTVQQCCSESKHSTLITQIVVCTDGRRLPCEMEVELT</sequence>
<dbReference type="AlphaFoldDB" id="A0A0E9RFD1"/>
<proteinExistence type="predicted"/>
<accession>A0A0E9RFD1</accession>
<protein>
    <submittedName>
        <fullName evidence="1">Uncharacterized protein</fullName>
    </submittedName>
</protein>
<name>A0A0E9RFD1_ANGAN</name>
<dbReference type="EMBL" id="GBXM01081060">
    <property type="protein sequence ID" value="JAH27517.1"/>
    <property type="molecule type" value="Transcribed_RNA"/>
</dbReference>
<evidence type="ECO:0000313" key="1">
    <source>
        <dbReference type="EMBL" id="JAH27517.1"/>
    </source>
</evidence>
<organism evidence="1">
    <name type="scientific">Anguilla anguilla</name>
    <name type="common">European freshwater eel</name>
    <name type="synonym">Muraena anguilla</name>
    <dbReference type="NCBI Taxonomy" id="7936"/>
    <lineage>
        <taxon>Eukaryota</taxon>
        <taxon>Metazoa</taxon>
        <taxon>Chordata</taxon>
        <taxon>Craniata</taxon>
        <taxon>Vertebrata</taxon>
        <taxon>Euteleostomi</taxon>
        <taxon>Actinopterygii</taxon>
        <taxon>Neopterygii</taxon>
        <taxon>Teleostei</taxon>
        <taxon>Anguilliformes</taxon>
        <taxon>Anguillidae</taxon>
        <taxon>Anguilla</taxon>
    </lineage>
</organism>
<reference evidence="1" key="2">
    <citation type="journal article" date="2015" name="Fish Shellfish Immunol.">
        <title>Early steps in the European eel (Anguilla anguilla)-Vibrio vulnificus interaction in the gills: Role of the RtxA13 toxin.</title>
        <authorList>
            <person name="Callol A."/>
            <person name="Pajuelo D."/>
            <person name="Ebbesson L."/>
            <person name="Teles M."/>
            <person name="MacKenzie S."/>
            <person name="Amaro C."/>
        </authorList>
    </citation>
    <scope>NUCLEOTIDE SEQUENCE</scope>
</reference>
<reference evidence="1" key="1">
    <citation type="submission" date="2014-11" db="EMBL/GenBank/DDBJ databases">
        <authorList>
            <person name="Amaro Gonzalez C."/>
        </authorList>
    </citation>
    <scope>NUCLEOTIDE SEQUENCE</scope>
</reference>